<proteinExistence type="predicted"/>
<dbReference type="AlphaFoldDB" id="S9V0Y5"/>
<reference evidence="1 2" key="1">
    <citation type="journal article" date="2013" name="PLoS ONE">
        <title>Predicting the Proteins of Angomonas deanei, Strigomonas culicis and Their Respective Endosymbionts Reveals New Aspects of the Trypanosomatidae Family.</title>
        <authorList>
            <person name="Motta M.C."/>
            <person name="Martins A.C."/>
            <person name="de Souza S.S."/>
            <person name="Catta-Preta C.M."/>
            <person name="Silva R."/>
            <person name="Klein C.C."/>
            <person name="de Almeida L.G."/>
            <person name="de Lima Cunha O."/>
            <person name="Ciapina L.P."/>
            <person name="Brocchi M."/>
            <person name="Colabardini A.C."/>
            <person name="de Araujo Lima B."/>
            <person name="Machado C.R."/>
            <person name="de Almeida Soares C.M."/>
            <person name="Probst C.M."/>
            <person name="de Menezes C.B."/>
            <person name="Thompson C.E."/>
            <person name="Bartholomeu D.C."/>
            <person name="Gradia D.F."/>
            <person name="Pavoni D.P."/>
            <person name="Grisard E.C."/>
            <person name="Fantinatti-Garboggini F."/>
            <person name="Marchini F.K."/>
            <person name="Rodrigues-Luiz G.F."/>
            <person name="Wagner G."/>
            <person name="Goldman G.H."/>
            <person name="Fietto J.L."/>
            <person name="Elias M.C."/>
            <person name="Goldman M.H."/>
            <person name="Sagot M.F."/>
            <person name="Pereira M."/>
            <person name="Stoco P.H."/>
            <person name="de Mendonca-Neto R.P."/>
            <person name="Teixeira S.M."/>
            <person name="Maciel T.E."/>
            <person name="de Oliveira Mendes T.A."/>
            <person name="Urmenyi T.P."/>
            <person name="de Souza W."/>
            <person name="Schenkman S."/>
            <person name="de Vasconcelos A.T."/>
        </authorList>
    </citation>
    <scope>NUCLEOTIDE SEQUENCE [LARGE SCALE GENOMIC DNA]</scope>
</reference>
<protein>
    <submittedName>
        <fullName evidence="1">Uncharacterized protein</fullName>
    </submittedName>
</protein>
<keyword evidence="2" id="KW-1185">Reference proteome</keyword>
<organism evidence="1 2">
    <name type="scientific">Strigomonas culicis</name>
    <dbReference type="NCBI Taxonomy" id="28005"/>
    <lineage>
        <taxon>Eukaryota</taxon>
        <taxon>Discoba</taxon>
        <taxon>Euglenozoa</taxon>
        <taxon>Kinetoplastea</taxon>
        <taxon>Metakinetoplastina</taxon>
        <taxon>Trypanosomatida</taxon>
        <taxon>Trypanosomatidae</taxon>
        <taxon>Strigomonadinae</taxon>
        <taxon>Strigomonas</taxon>
    </lineage>
</organism>
<evidence type="ECO:0000313" key="1">
    <source>
        <dbReference type="EMBL" id="EPY16470.1"/>
    </source>
</evidence>
<sequence>MSFCNEDPAPVSIWTNSQGPMAFGNEGAFQSCENLPMQQMEPQGSFMRQASSGGMSGRQFSSNQMQYVGLEGSGAFNGCNYALQ</sequence>
<dbReference type="Proteomes" id="UP000015354">
    <property type="component" value="Unassembled WGS sequence"/>
</dbReference>
<comment type="caution">
    <text evidence="1">The sequence shown here is derived from an EMBL/GenBank/DDBJ whole genome shotgun (WGS) entry which is preliminary data.</text>
</comment>
<evidence type="ECO:0000313" key="2">
    <source>
        <dbReference type="Proteomes" id="UP000015354"/>
    </source>
</evidence>
<name>S9V0Y5_9TRYP</name>
<accession>S9V0Y5</accession>
<dbReference type="EMBL" id="ATMH01011131">
    <property type="protein sequence ID" value="EPY16470.1"/>
    <property type="molecule type" value="Genomic_DNA"/>
</dbReference>
<gene>
    <name evidence="1" type="ORF">STCU_11229</name>
</gene>